<dbReference type="AlphaFoldDB" id="B0VGA4"/>
<keyword evidence="4 6" id="KW-0143">Chaperone</keyword>
<dbReference type="InterPro" id="IPR016153">
    <property type="entry name" value="Heat_shock_Hsp33_N"/>
</dbReference>
<evidence type="ECO:0000313" key="7">
    <source>
        <dbReference type="EMBL" id="CAO80341.1"/>
    </source>
</evidence>
<dbReference type="GO" id="GO:0005737">
    <property type="term" value="C:cytoplasm"/>
    <property type="evidence" value="ECO:0007669"/>
    <property type="project" value="UniProtKB-SubCell"/>
</dbReference>
<organism evidence="7 8">
    <name type="scientific">Cloacimonas acidaminovorans (strain Evry)</name>
    <dbReference type="NCBI Taxonomy" id="459349"/>
    <lineage>
        <taxon>Bacteria</taxon>
        <taxon>Pseudomonadati</taxon>
        <taxon>Candidatus Cloacimonadota</taxon>
        <taxon>Candidatus Cloacimonadia</taxon>
        <taxon>Candidatus Cloacimonadales</taxon>
        <taxon>Candidatus Cloacimonadaceae</taxon>
        <taxon>Candidatus Cloacimonas</taxon>
    </lineage>
</organism>
<comment type="PTM">
    <text evidence="6">Under oxidizing conditions two disulfide bonds are formed involving the reactive cysteines. Under reducing conditions zinc is bound to the reactive cysteines and the protein is inactive.</text>
</comment>
<comment type="function">
    <text evidence="6">Redox regulated molecular chaperone. Protects both thermally unfolding and oxidatively damaged proteins from irreversible aggregation. Plays an important role in the bacterial defense system toward oxidative stress.</text>
</comment>
<sequence>MMTKDYILRGTVHNNNFRVFAVNSTNCVQTARDLHDLSPIATLLLGRMISAAAMLSWDLKDEESEITMRIDCEGDIQGAIVICTQNGFLRGYTKNPRLFYATREDNFKVGKAVGKGTLTISKDKKGTRSYFSTIELISGEIAEDLAYYYQQSEQIPTAVNLGILIDKEAKVRSAGGFIIQQLPYADKKIADVIKENIAQTPNLSDLMDMGLSIPEILSRFVFKGLQWQINAEKEIAYRCNCSYELFSKALLLLGKEELQSLKEGIKPVCLYCNKEYNFSSEDIQSLIEQLQEQK</sequence>
<dbReference type="eggNOG" id="COG1281">
    <property type="taxonomic scope" value="Bacteria"/>
</dbReference>
<dbReference type="EMBL" id="CU466930">
    <property type="protein sequence ID" value="CAO80341.1"/>
    <property type="molecule type" value="Genomic_DNA"/>
</dbReference>
<keyword evidence="1 6" id="KW-0963">Cytoplasm</keyword>
<dbReference type="Pfam" id="PF01430">
    <property type="entry name" value="HSP33"/>
    <property type="match status" value="1"/>
</dbReference>
<dbReference type="SUPFAM" id="SSF118352">
    <property type="entry name" value="HSP33 redox switch-like"/>
    <property type="match status" value="1"/>
</dbReference>
<gene>
    <name evidence="6" type="primary">hslO</name>
    <name evidence="7" type="ordered locus">CLOAM0438</name>
</gene>
<feature type="disulfide bond" description="Redox-active" evidence="6">
    <location>
        <begin position="239"/>
        <end position="241"/>
    </location>
</feature>
<evidence type="ECO:0000256" key="5">
    <source>
        <dbReference type="ARBA" id="ARBA00023284"/>
    </source>
</evidence>
<dbReference type="HAMAP" id="MF_00117">
    <property type="entry name" value="HslO"/>
    <property type="match status" value="1"/>
</dbReference>
<keyword evidence="3 6" id="KW-1015">Disulfide bond</keyword>
<dbReference type="PIRSF" id="PIRSF005261">
    <property type="entry name" value="Heat_shock_Hsp33"/>
    <property type="match status" value="1"/>
</dbReference>
<keyword evidence="2 6" id="KW-0862">Zinc</keyword>
<dbReference type="PANTHER" id="PTHR30111">
    <property type="entry name" value="33 KDA CHAPERONIN"/>
    <property type="match status" value="1"/>
</dbReference>
<dbReference type="Gene3D" id="3.90.1280.10">
    <property type="entry name" value="HSP33 redox switch-like"/>
    <property type="match status" value="1"/>
</dbReference>
<reference evidence="7 8" key="1">
    <citation type="journal article" date="2008" name="J. Bacteriol.">
        <title>'Candidatus Cloacamonas acidaminovorans': genome sequence reconstruction provides a first glimpse of a new bacterial division.</title>
        <authorList>
            <person name="Pelletier E."/>
            <person name="Kreimeyer A."/>
            <person name="Bocs S."/>
            <person name="Rouy Z."/>
            <person name="Gyapay G."/>
            <person name="Chouari R."/>
            <person name="Riviere D."/>
            <person name="Ganesan A."/>
            <person name="Daegelen P."/>
            <person name="Sghir A."/>
            <person name="Cohen G.N."/>
            <person name="Medigue C."/>
            <person name="Weissenbach J."/>
            <person name="Le Paslier D."/>
        </authorList>
    </citation>
    <scope>NUCLEOTIDE SEQUENCE [LARGE SCALE GENOMIC DNA]</scope>
    <source>
        <strain evidence="8">Evry</strain>
    </source>
</reference>
<feature type="disulfide bond" description="Redox-active" evidence="6">
    <location>
        <begin position="269"/>
        <end position="272"/>
    </location>
</feature>
<dbReference type="Proteomes" id="UP000002019">
    <property type="component" value="Chromosome"/>
</dbReference>
<keyword evidence="5 6" id="KW-0676">Redox-active center</keyword>
<dbReference type="NCBIfam" id="NF001033">
    <property type="entry name" value="PRK00114.1"/>
    <property type="match status" value="1"/>
</dbReference>
<comment type="subcellular location">
    <subcellularLocation>
        <location evidence="6">Cytoplasm</location>
    </subcellularLocation>
</comment>
<dbReference type="KEGG" id="caci:CLOAM0438"/>
<dbReference type="InterPro" id="IPR000397">
    <property type="entry name" value="Heat_shock_Hsp33"/>
</dbReference>
<evidence type="ECO:0000256" key="6">
    <source>
        <dbReference type="HAMAP-Rule" id="MF_00117"/>
    </source>
</evidence>
<dbReference type="HOGENOM" id="CLU_054493_1_0_0"/>
<accession>B0VGA4</accession>
<comment type="similarity">
    <text evidence="6">Belongs to the HSP33 family.</text>
</comment>
<dbReference type="GO" id="GO:0042026">
    <property type="term" value="P:protein refolding"/>
    <property type="evidence" value="ECO:0007669"/>
    <property type="project" value="TreeGrafter"/>
</dbReference>
<evidence type="ECO:0000256" key="2">
    <source>
        <dbReference type="ARBA" id="ARBA00022833"/>
    </source>
</evidence>
<dbReference type="STRING" id="459349.CLOAM0438"/>
<dbReference type="CDD" id="cd00498">
    <property type="entry name" value="Hsp33"/>
    <property type="match status" value="1"/>
</dbReference>
<protein>
    <recommendedName>
        <fullName evidence="6">33 kDa chaperonin</fullName>
    </recommendedName>
    <alternativeName>
        <fullName evidence="6">Heat shock protein 33 homolog</fullName>
        <shortName evidence="6">HSP33</shortName>
    </alternativeName>
</protein>
<proteinExistence type="inferred from homology"/>
<dbReference type="GO" id="GO:0051082">
    <property type="term" value="F:unfolded protein binding"/>
    <property type="evidence" value="ECO:0007669"/>
    <property type="project" value="UniProtKB-UniRule"/>
</dbReference>
<evidence type="ECO:0000313" key="8">
    <source>
        <dbReference type="Proteomes" id="UP000002019"/>
    </source>
</evidence>
<name>B0VGA4_CLOAI</name>
<evidence type="ECO:0000256" key="3">
    <source>
        <dbReference type="ARBA" id="ARBA00023157"/>
    </source>
</evidence>
<dbReference type="Gene3D" id="3.55.30.10">
    <property type="entry name" value="Hsp33 domain"/>
    <property type="match status" value="1"/>
</dbReference>
<evidence type="ECO:0000256" key="4">
    <source>
        <dbReference type="ARBA" id="ARBA00023186"/>
    </source>
</evidence>
<evidence type="ECO:0000256" key="1">
    <source>
        <dbReference type="ARBA" id="ARBA00022490"/>
    </source>
</evidence>
<dbReference type="InterPro" id="IPR016154">
    <property type="entry name" value="Heat_shock_Hsp33_C"/>
</dbReference>
<dbReference type="PANTHER" id="PTHR30111:SF1">
    <property type="entry name" value="33 KDA CHAPERONIN"/>
    <property type="match status" value="1"/>
</dbReference>
<keyword evidence="8" id="KW-1185">Reference proteome</keyword>
<dbReference type="SUPFAM" id="SSF64397">
    <property type="entry name" value="Hsp33 domain"/>
    <property type="match status" value="1"/>
</dbReference>
<dbReference type="GO" id="GO:0044183">
    <property type="term" value="F:protein folding chaperone"/>
    <property type="evidence" value="ECO:0007669"/>
    <property type="project" value="TreeGrafter"/>
</dbReference>